<dbReference type="Gene3D" id="1.10.601.10">
    <property type="entry name" value="RNA Polymerase Primary Sigma Factor"/>
    <property type="match status" value="1"/>
</dbReference>
<dbReference type="Proteomes" id="UP000078116">
    <property type="component" value="Unassembled WGS sequence"/>
</dbReference>
<dbReference type="AlphaFoldDB" id="A0A1A9N1Z9"/>
<dbReference type="PANTHER" id="PTHR30603">
    <property type="entry name" value="RNA POLYMERASE SIGMA FACTOR RPO"/>
    <property type="match status" value="1"/>
</dbReference>
<gene>
    <name evidence="6" type="primary">rpoS</name>
    <name evidence="11" type="ORF">A6V36_07825</name>
    <name evidence="10" type="ORF">A6V37_32960</name>
</gene>
<evidence type="ECO:0000256" key="3">
    <source>
        <dbReference type="ARBA" id="ARBA00023082"/>
    </source>
</evidence>
<dbReference type="InterPro" id="IPR013324">
    <property type="entry name" value="RNA_pol_sigma_r3/r4-like"/>
</dbReference>
<dbReference type="GO" id="GO:0016987">
    <property type="term" value="F:sigma factor activity"/>
    <property type="evidence" value="ECO:0007669"/>
    <property type="project" value="UniProtKB-UniRule"/>
</dbReference>
<dbReference type="GO" id="GO:0006352">
    <property type="term" value="P:DNA-templated transcription initiation"/>
    <property type="evidence" value="ECO:0007669"/>
    <property type="project" value="UniProtKB-UniRule"/>
</dbReference>
<evidence type="ECO:0000256" key="2">
    <source>
        <dbReference type="ARBA" id="ARBA00023015"/>
    </source>
</evidence>
<evidence type="ECO:0000313" key="10">
    <source>
        <dbReference type="EMBL" id="OAJ55411.1"/>
    </source>
</evidence>
<evidence type="ECO:0000256" key="1">
    <source>
        <dbReference type="ARBA" id="ARBA00022490"/>
    </source>
</evidence>
<dbReference type="Pfam" id="PF04545">
    <property type="entry name" value="Sigma70_r4"/>
    <property type="match status" value="1"/>
</dbReference>
<dbReference type="CDD" id="cd06171">
    <property type="entry name" value="Sigma70_r4"/>
    <property type="match status" value="1"/>
</dbReference>
<dbReference type="GO" id="GO:0005737">
    <property type="term" value="C:cytoplasm"/>
    <property type="evidence" value="ECO:0007669"/>
    <property type="project" value="UniProtKB-SubCell"/>
</dbReference>
<dbReference type="InterPro" id="IPR050239">
    <property type="entry name" value="Sigma-70_RNA_pol_init_factors"/>
</dbReference>
<evidence type="ECO:0000313" key="13">
    <source>
        <dbReference type="Proteomes" id="UP000078116"/>
    </source>
</evidence>
<evidence type="ECO:0000313" key="11">
    <source>
        <dbReference type="EMBL" id="OAJ56410.1"/>
    </source>
</evidence>
<dbReference type="OrthoDB" id="9809557at2"/>
<feature type="domain" description="RNA polymerase sigma-70" evidence="8">
    <location>
        <begin position="137"/>
        <end position="150"/>
    </location>
</feature>
<comment type="subcellular location">
    <subcellularLocation>
        <location evidence="6">Cytoplasm</location>
    </subcellularLocation>
</comment>
<protein>
    <recommendedName>
        <fullName evidence="6">RNA polymerase sigma factor RpoS</fullName>
    </recommendedName>
    <alternativeName>
        <fullName evidence="6">Sigma S</fullName>
    </alternativeName>
    <alternativeName>
        <fullName evidence="6">Sigma-38</fullName>
    </alternativeName>
</protein>
<dbReference type="PROSITE" id="PS00716">
    <property type="entry name" value="SIGMA70_2"/>
    <property type="match status" value="1"/>
</dbReference>
<dbReference type="HAMAP" id="MF_00959">
    <property type="entry name" value="Sigma70_RpoS"/>
    <property type="match status" value="1"/>
</dbReference>
<dbReference type="EMBL" id="LXKA01000341">
    <property type="protein sequence ID" value="OAJ55411.1"/>
    <property type="molecule type" value="Genomic_DNA"/>
</dbReference>
<dbReference type="Pfam" id="PF04539">
    <property type="entry name" value="Sigma70_r3"/>
    <property type="match status" value="1"/>
</dbReference>
<dbReference type="InterPro" id="IPR007630">
    <property type="entry name" value="RNA_pol_sigma70_r4"/>
</dbReference>
<dbReference type="Pfam" id="PF04542">
    <property type="entry name" value="Sigma70_r2"/>
    <property type="match status" value="1"/>
</dbReference>
<comment type="function">
    <text evidence="6">Sigma factors are initiation factors that promote the attachment of RNA polymerase to specific initiation sites and are then released. This sigma factor is the master transcriptional regulator of the stationary phase and the general stress response.</text>
</comment>
<keyword evidence="2 6" id="KW-0805">Transcription regulation</keyword>
<feature type="short sequence motif" description="Interaction with polymerase core subunit RpoC" evidence="6">
    <location>
        <begin position="137"/>
        <end position="140"/>
    </location>
</feature>
<dbReference type="InterPro" id="IPR007624">
    <property type="entry name" value="RNA_pol_sigma70_r3"/>
</dbReference>
<name>A0A1A9N1Z9_9BURK</name>
<comment type="caution">
    <text evidence="6">Lacks conserved residue(s) required for the propagation of feature annotation.</text>
</comment>
<keyword evidence="12" id="KW-1185">Reference proteome</keyword>
<evidence type="ECO:0000259" key="9">
    <source>
        <dbReference type="PROSITE" id="PS00716"/>
    </source>
</evidence>
<keyword evidence="3 6" id="KW-0731">Sigma factor</keyword>
<evidence type="ECO:0000259" key="8">
    <source>
        <dbReference type="PROSITE" id="PS00715"/>
    </source>
</evidence>
<dbReference type="FunFam" id="1.10.601.10:FF:000001">
    <property type="entry name" value="RNA polymerase sigma factor SigA"/>
    <property type="match status" value="1"/>
</dbReference>
<dbReference type="PROSITE" id="PS00715">
    <property type="entry name" value="SIGMA70_1"/>
    <property type="match status" value="1"/>
</dbReference>
<evidence type="ECO:0000256" key="7">
    <source>
        <dbReference type="SAM" id="MobiDB-lite"/>
    </source>
</evidence>
<dbReference type="NCBIfam" id="TIGR02937">
    <property type="entry name" value="sigma70-ECF"/>
    <property type="match status" value="1"/>
</dbReference>
<feature type="compositionally biased region" description="Low complexity" evidence="7">
    <location>
        <begin position="10"/>
        <end position="23"/>
    </location>
</feature>
<keyword evidence="1 6" id="KW-0963">Cytoplasm</keyword>
<feature type="compositionally biased region" description="Basic and acidic residues" evidence="7">
    <location>
        <begin position="42"/>
        <end position="60"/>
    </location>
</feature>
<feature type="domain" description="RNA polymerase sigma-70" evidence="9">
    <location>
        <begin position="314"/>
        <end position="340"/>
    </location>
</feature>
<reference evidence="12 13" key="1">
    <citation type="submission" date="2016-04" db="EMBL/GenBank/DDBJ databases">
        <title>Reclassification of Paraburkholderia panaciterrae (Farh et al. 2015) Dobritsa &amp; Samadpour 2016 as a later homotypic synonym of Paraburkholderia ginsengiterrae (Farh et al. 2015) Dobritsa &amp; Samadpour 2016.</title>
        <authorList>
            <person name="Dobritsa A.P."/>
            <person name="Kutumbaka K."/>
            <person name="Samadpour M."/>
        </authorList>
    </citation>
    <scope>NUCLEOTIDE SEQUENCE [LARGE SCALE GENOMIC DNA]</scope>
    <source>
        <strain evidence="10 13">DCY85</strain>
        <strain evidence="11 12">DCY85-1</strain>
    </source>
</reference>
<dbReference type="Pfam" id="PF00140">
    <property type="entry name" value="Sigma70_r1_2"/>
    <property type="match status" value="1"/>
</dbReference>
<dbReference type="InterPro" id="IPR009042">
    <property type="entry name" value="RNA_pol_sigma70_r1_2"/>
</dbReference>
<sequence length="355" mass="40237">MPKSKRRPLQAESETTSQATSASVDENGASEAEDELVEERDLDERQGADESGDVREAAPDADDFRALLQAELTADTIQHYLNRISVKPLLTVEEEQKYSRLAKAGEFEARQVMIERNLRLVVSIAKGYLNRGVPLLDLIEEGNLGLMHAIEKFDPTRGFRFSTYATWWIRQSIERAIMNQARTVRLPVHVIRELNQVLRAKRHLEKNSMNSGEAAERRDASIDDIAYLTGKTTDEVTDILALNEHTASLDAPLDLDPASSLLDLLSDDQSQSPDAEVQHRELETLTRAWLARLSDKHRHVIERRFGLNHIEPATLEELADEMGLTRERVRQIQQEALVRLKRFFASNGVRKDAVL</sequence>
<dbReference type="Proteomes" id="UP000077961">
    <property type="component" value="Unassembled WGS sequence"/>
</dbReference>
<comment type="subunit">
    <text evidence="6">Interacts with the RNA polymerase core enzyme.</text>
</comment>
<feature type="region of interest" description="Sigma-70 factor domain-4" evidence="6">
    <location>
        <begin position="289"/>
        <end position="342"/>
    </location>
</feature>
<dbReference type="GO" id="GO:0003677">
    <property type="term" value="F:DNA binding"/>
    <property type="evidence" value="ECO:0007669"/>
    <property type="project" value="UniProtKB-UniRule"/>
</dbReference>
<dbReference type="InterPro" id="IPR007627">
    <property type="entry name" value="RNA_pol_sigma70_r2"/>
</dbReference>
<dbReference type="NCBIfam" id="TIGR02394">
    <property type="entry name" value="rpoS_proteo"/>
    <property type="match status" value="1"/>
</dbReference>
<dbReference type="EMBL" id="LXJZ01000187">
    <property type="protein sequence ID" value="OAJ56410.1"/>
    <property type="molecule type" value="Genomic_DNA"/>
</dbReference>
<dbReference type="PRINTS" id="PR00046">
    <property type="entry name" value="SIGMA70FCT"/>
</dbReference>
<dbReference type="InterPro" id="IPR000943">
    <property type="entry name" value="RNA_pol_sigma70"/>
</dbReference>
<dbReference type="Gene3D" id="1.10.10.10">
    <property type="entry name" value="Winged helix-like DNA-binding domain superfamily/Winged helix DNA-binding domain"/>
    <property type="match status" value="2"/>
</dbReference>
<keyword evidence="4 6" id="KW-0238">DNA-binding</keyword>
<organism evidence="10 13">
    <name type="scientific">Paraburkholderia ginsengiterrae</name>
    <dbReference type="NCBI Taxonomy" id="1462993"/>
    <lineage>
        <taxon>Bacteria</taxon>
        <taxon>Pseudomonadati</taxon>
        <taxon>Pseudomonadota</taxon>
        <taxon>Betaproteobacteria</taxon>
        <taxon>Burkholderiales</taxon>
        <taxon>Burkholderiaceae</taxon>
        <taxon>Paraburkholderia</taxon>
    </lineage>
</organism>
<dbReference type="SUPFAM" id="SSF88659">
    <property type="entry name" value="Sigma3 and sigma4 domains of RNA polymerase sigma factors"/>
    <property type="match status" value="2"/>
</dbReference>
<feature type="DNA-binding region" description="H-T-H motif" evidence="6">
    <location>
        <begin position="315"/>
        <end position="334"/>
    </location>
</feature>
<feature type="region of interest" description="Disordered" evidence="7">
    <location>
        <begin position="1"/>
        <end position="60"/>
    </location>
</feature>
<proteinExistence type="inferred from homology"/>
<feature type="region of interest" description="Sigma-70 factor domain-2" evidence="6">
    <location>
        <begin position="113"/>
        <end position="183"/>
    </location>
</feature>
<dbReference type="InterPro" id="IPR036388">
    <property type="entry name" value="WH-like_DNA-bd_sf"/>
</dbReference>
<dbReference type="InterPro" id="IPR013325">
    <property type="entry name" value="RNA_pol_sigma_r2"/>
</dbReference>
<dbReference type="RefSeq" id="WP_064269930.1">
    <property type="nucleotide sequence ID" value="NZ_LXJZ01000187.1"/>
</dbReference>
<comment type="similarity">
    <text evidence="6">Belongs to the sigma-70 factor family. RpoS subfamily.</text>
</comment>
<keyword evidence="5 6" id="KW-0804">Transcription</keyword>
<evidence type="ECO:0000256" key="4">
    <source>
        <dbReference type="ARBA" id="ARBA00023125"/>
    </source>
</evidence>
<evidence type="ECO:0000256" key="5">
    <source>
        <dbReference type="ARBA" id="ARBA00023163"/>
    </source>
</evidence>
<dbReference type="PANTHER" id="PTHR30603:SF67">
    <property type="entry name" value="RNA POLYMERASE SIGMA FACTOR RPOS"/>
    <property type="match status" value="1"/>
</dbReference>
<accession>A0A1A9N1Z9</accession>
<dbReference type="NCBIfam" id="NF004207">
    <property type="entry name" value="PRK05657.1"/>
    <property type="match status" value="1"/>
</dbReference>
<dbReference type="SUPFAM" id="SSF88946">
    <property type="entry name" value="Sigma2 domain of RNA polymerase sigma factors"/>
    <property type="match status" value="1"/>
</dbReference>
<dbReference type="STRING" id="1462993.A6V36_07825"/>
<evidence type="ECO:0000256" key="6">
    <source>
        <dbReference type="HAMAP-Rule" id="MF_00959"/>
    </source>
</evidence>
<dbReference type="InterPro" id="IPR014284">
    <property type="entry name" value="RNA_pol_sigma-70_dom"/>
</dbReference>
<feature type="region of interest" description="Sigma-70 factor domain-1" evidence="6">
    <location>
        <begin position="75"/>
        <end position="108"/>
    </location>
</feature>
<dbReference type="InterPro" id="IPR012761">
    <property type="entry name" value="RNA_pol_sigma_RpoS"/>
</dbReference>
<comment type="caution">
    <text evidence="10">The sequence shown here is derived from an EMBL/GenBank/DDBJ whole genome shotgun (WGS) entry which is preliminary data.</text>
</comment>
<evidence type="ECO:0000313" key="12">
    <source>
        <dbReference type="Proteomes" id="UP000077961"/>
    </source>
</evidence>
<feature type="compositionally biased region" description="Acidic residues" evidence="7">
    <location>
        <begin position="31"/>
        <end position="41"/>
    </location>
</feature>